<evidence type="ECO:0000313" key="4">
    <source>
        <dbReference type="EMBL" id="RPD58591.1"/>
    </source>
</evidence>
<keyword evidence="1" id="KW-0479">Metal-binding</keyword>
<protein>
    <recommendedName>
        <fullName evidence="3">C2H2-type domain-containing protein</fullName>
    </recommendedName>
</protein>
<feature type="domain" description="C2H2-type" evidence="3">
    <location>
        <begin position="238"/>
        <end position="268"/>
    </location>
</feature>
<reference evidence="4" key="1">
    <citation type="journal article" date="2018" name="Genome Biol. Evol.">
        <title>Genomics and development of Lentinus tigrinus, a white-rot wood-decaying mushroom with dimorphic fruiting bodies.</title>
        <authorList>
            <person name="Wu B."/>
            <person name="Xu Z."/>
            <person name="Knudson A."/>
            <person name="Carlson A."/>
            <person name="Chen N."/>
            <person name="Kovaka S."/>
            <person name="LaButti K."/>
            <person name="Lipzen A."/>
            <person name="Pennachio C."/>
            <person name="Riley R."/>
            <person name="Schakwitz W."/>
            <person name="Umezawa K."/>
            <person name="Ohm R.A."/>
            <person name="Grigoriev I.V."/>
            <person name="Nagy L.G."/>
            <person name="Gibbons J."/>
            <person name="Hibbett D."/>
        </authorList>
    </citation>
    <scope>NUCLEOTIDE SEQUENCE [LARGE SCALE GENOMIC DNA]</scope>
    <source>
        <strain evidence="4">ALCF2SS1-6</strain>
    </source>
</reference>
<feature type="region of interest" description="Disordered" evidence="2">
    <location>
        <begin position="1"/>
        <end position="80"/>
    </location>
</feature>
<keyword evidence="1" id="KW-0862">Zinc</keyword>
<feature type="region of interest" description="Disordered" evidence="2">
    <location>
        <begin position="98"/>
        <end position="154"/>
    </location>
</feature>
<dbReference type="Proteomes" id="UP000313359">
    <property type="component" value="Unassembled WGS sequence"/>
</dbReference>
<feature type="compositionally biased region" description="Acidic residues" evidence="2">
    <location>
        <begin position="336"/>
        <end position="351"/>
    </location>
</feature>
<keyword evidence="5" id="KW-1185">Reference proteome</keyword>
<gene>
    <name evidence="4" type="ORF">L227DRAFT_181264</name>
</gene>
<name>A0A5C2S4R1_9APHY</name>
<evidence type="ECO:0000256" key="1">
    <source>
        <dbReference type="PROSITE-ProRule" id="PRU00042"/>
    </source>
</evidence>
<dbReference type="PROSITE" id="PS50157">
    <property type="entry name" value="ZINC_FINGER_C2H2_2"/>
    <property type="match status" value="1"/>
</dbReference>
<sequence length="351" mass="39328">MFCMSDFYFVEDPVRERSPGSSTEESDTEGPSQPQPQVDTGRKRARTSPSSSAESDAPEKRPPKKLPRVRLIVHPPAPAPVPVPALVSVSVPAPIPTLPSTSEILAPMSTNAVTSSKRRTGRKRGQANAASHRDASVPAPPQPTSDSENGGDFTQDDMRELRIIEPGAKGSDVCGIDDCTDKFPVDARGKVFKEHVRKHYPCKTTKYKCRRKGCSEKKLKIPEEQIRHMAREHLHWNYQCPDVRCGKVYKRWDTLVCRHWHVHAGREGHMTLEQIRAWIEQRKDARRRAEQQAQVAHAAPEEPPALPMDVQRETVANSHEDVEPEHEPGNFPASDSSDEYDADGDDDWESD</sequence>
<proteinExistence type="predicted"/>
<evidence type="ECO:0000313" key="5">
    <source>
        <dbReference type="Proteomes" id="UP000313359"/>
    </source>
</evidence>
<evidence type="ECO:0000259" key="3">
    <source>
        <dbReference type="PROSITE" id="PS50157"/>
    </source>
</evidence>
<evidence type="ECO:0000256" key="2">
    <source>
        <dbReference type="SAM" id="MobiDB-lite"/>
    </source>
</evidence>
<feature type="region of interest" description="Disordered" evidence="2">
    <location>
        <begin position="288"/>
        <end position="351"/>
    </location>
</feature>
<dbReference type="AlphaFoldDB" id="A0A5C2S4R1"/>
<feature type="compositionally biased region" description="Basic and acidic residues" evidence="2">
    <location>
        <begin position="318"/>
        <end position="328"/>
    </location>
</feature>
<dbReference type="GO" id="GO:0008270">
    <property type="term" value="F:zinc ion binding"/>
    <property type="evidence" value="ECO:0007669"/>
    <property type="project" value="UniProtKB-KW"/>
</dbReference>
<feature type="compositionally biased region" description="Polar residues" evidence="2">
    <location>
        <begin position="98"/>
        <end position="115"/>
    </location>
</feature>
<feature type="compositionally biased region" description="Basic residues" evidence="2">
    <location>
        <begin position="116"/>
        <end position="125"/>
    </location>
</feature>
<feature type="compositionally biased region" description="Polar residues" evidence="2">
    <location>
        <begin position="19"/>
        <end position="38"/>
    </location>
</feature>
<dbReference type="EMBL" id="ML122274">
    <property type="protein sequence ID" value="RPD58591.1"/>
    <property type="molecule type" value="Genomic_DNA"/>
</dbReference>
<keyword evidence="1" id="KW-0863">Zinc-finger</keyword>
<accession>A0A5C2S4R1</accession>
<dbReference type="InterPro" id="IPR013087">
    <property type="entry name" value="Znf_C2H2_type"/>
</dbReference>
<organism evidence="4 5">
    <name type="scientific">Lentinus tigrinus ALCF2SS1-6</name>
    <dbReference type="NCBI Taxonomy" id="1328759"/>
    <lineage>
        <taxon>Eukaryota</taxon>
        <taxon>Fungi</taxon>
        <taxon>Dikarya</taxon>
        <taxon>Basidiomycota</taxon>
        <taxon>Agaricomycotina</taxon>
        <taxon>Agaricomycetes</taxon>
        <taxon>Polyporales</taxon>
        <taxon>Polyporaceae</taxon>
        <taxon>Lentinus</taxon>
    </lineage>
</organism>